<protein>
    <recommendedName>
        <fullName evidence="1">GCVT N-terminal domain-containing protein</fullName>
    </recommendedName>
</protein>
<dbReference type="Gene3D" id="3.30.1360.120">
    <property type="entry name" value="Probable tRNA modification gtpase trme, domain 1"/>
    <property type="match status" value="1"/>
</dbReference>
<proteinExistence type="predicted"/>
<dbReference type="AlphaFoldDB" id="X1U2B8"/>
<accession>X1U2B8</accession>
<dbReference type="InterPro" id="IPR027266">
    <property type="entry name" value="TrmE/GcvT-like"/>
</dbReference>
<dbReference type="InterPro" id="IPR006222">
    <property type="entry name" value="GCVT_N"/>
</dbReference>
<comment type="caution">
    <text evidence="2">The sequence shown here is derived from an EMBL/GenBank/DDBJ whole genome shotgun (WGS) entry which is preliminary data.</text>
</comment>
<feature type="non-terminal residue" evidence="2">
    <location>
        <position position="1"/>
    </location>
</feature>
<name>X1U2B8_9ZZZZ</name>
<reference evidence="2" key="1">
    <citation type="journal article" date="2014" name="Front. Microbiol.">
        <title>High frequency of phylogenetically diverse reductive dehalogenase-homologous genes in deep subseafloor sedimentary metagenomes.</title>
        <authorList>
            <person name="Kawai M."/>
            <person name="Futagami T."/>
            <person name="Toyoda A."/>
            <person name="Takaki Y."/>
            <person name="Nishi S."/>
            <person name="Hori S."/>
            <person name="Arai W."/>
            <person name="Tsubouchi T."/>
            <person name="Morono Y."/>
            <person name="Uchiyama I."/>
            <person name="Ito T."/>
            <person name="Fujiyama A."/>
            <person name="Inagaki F."/>
            <person name="Takami H."/>
        </authorList>
    </citation>
    <scope>NUCLEOTIDE SEQUENCE</scope>
    <source>
        <strain evidence="2">Expedition CK06-06</strain>
    </source>
</reference>
<feature type="domain" description="GCVT N-terminal" evidence="1">
    <location>
        <begin position="3"/>
        <end position="54"/>
    </location>
</feature>
<sequence>YTSISEEHQAVREAVGLFDVTHMGVIKIAGEHAASFLDTVSTNYVRWLKDGQSQQNFYQHKLIQLEFLPPGRSS</sequence>
<dbReference type="Pfam" id="PF01571">
    <property type="entry name" value="GCV_T"/>
    <property type="match status" value="1"/>
</dbReference>
<organism evidence="2">
    <name type="scientific">marine sediment metagenome</name>
    <dbReference type="NCBI Taxonomy" id="412755"/>
    <lineage>
        <taxon>unclassified sequences</taxon>
        <taxon>metagenomes</taxon>
        <taxon>ecological metagenomes</taxon>
    </lineage>
</organism>
<evidence type="ECO:0000259" key="1">
    <source>
        <dbReference type="Pfam" id="PF01571"/>
    </source>
</evidence>
<evidence type="ECO:0000313" key="2">
    <source>
        <dbReference type="EMBL" id="GAJ11703.1"/>
    </source>
</evidence>
<dbReference type="SUPFAM" id="SSF103025">
    <property type="entry name" value="Folate-binding domain"/>
    <property type="match status" value="1"/>
</dbReference>
<gene>
    <name evidence="2" type="ORF">S12H4_49380</name>
</gene>
<dbReference type="EMBL" id="BARW01030971">
    <property type="protein sequence ID" value="GAJ11703.1"/>
    <property type="molecule type" value="Genomic_DNA"/>
</dbReference>